<comment type="caution">
    <text evidence="2">The sequence shown here is derived from an EMBL/GenBank/DDBJ whole genome shotgun (WGS) entry which is preliminary data.</text>
</comment>
<keyword evidence="3" id="KW-1185">Reference proteome</keyword>
<keyword evidence="1" id="KW-0812">Transmembrane</keyword>
<keyword evidence="1" id="KW-0472">Membrane</keyword>
<organism evidence="2 3">
    <name type="scientific">Trichinella pseudospiralis</name>
    <name type="common">Parasitic roundworm</name>
    <dbReference type="NCBI Taxonomy" id="6337"/>
    <lineage>
        <taxon>Eukaryota</taxon>
        <taxon>Metazoa</taxon>
        <taxon>Ecdysozoa</taxon>
        <taxon>Nematoda</taxon>
        <taxon>Enoplea</taxon>
        <taxon>Dorylaimia</taxon>
        <taxon>Trichinellida</taxon>
        <taxon>Trichinellidae</taxon>
        <taxon>Trichinella</taxon>
    </lineage>
</organism>
<evidence type="ECO:0000313" key="3">
    <source>
        <dbReference type="Proteomes" id="UP000054995"/>
    </source>
</evidence>
<name>A0A0V1EM18_TRIPS</name>
<evidence type="ECO:0000313" key="2">
    <source>
        <dbReference type="EMBL" id="KRY74764.1"/>
    </source>
</evidence>
<feature type="transmembrane region" description="Helical" evidence="1">
    <location>
        <begin position="31"/>
        <end position="52"/>
    </location>
</feature>
<reference evidence="2 3" key="1">
    <citation type="submission" date="2015-01" db="EMBL/GenBank/DDBJ databases">
        <title>Evolution of Trichinella species and genotypes.</title>
        <authorList>
            <person name="Korhonen P.K."/>
            <person name="Edoardo P."/>
            <person name="Giuseppe L.R."/>
            <person name="Gasser R.B."/>
        </authorList>
    </citation>
    <scope>NUCLEOTIDE SEQUENCE [LARGE SCALE GENOMIC DNA]</scope>
    <source>
        <strain evidence="2">ISS470</strain>
    </source>
</reference>
<dbReference type="AlphaFoldDB" id="A0A0V1EM18"/>
<evidence type="ECO:0000256" key="1">
    <source>
        <dbReference type="SAM" id="Phobius"/>
    </source>
</evidence>
<keyword evidence="1" id="KW-1133">Transmembrane helix</keyword>
<sequence length="71" mass="8688">MSIFVKKDFSRKFQNFLNYRLARFAKNGEKLVFKIWTFFDCYMFILINYCILENAVFLKISREVCNQEKPE</sequence>
<accession>A0A0V1EM18</accession>
<dbReference type="Proteomes" id="UP000054995">
    <property type="component" value="Unassembled WGS sequence"/>
</dbReference>
<protein>
    <submittedName>
        <fullName evidence="2">Uncharacterized protein</fullName>
    </submittedName>
</protein>
<gene>
    <name evidence="2" type="ORF">T4D_8435</name>
</gene>
<proteinExistence type="predicted"/>
<dbReference type="OrthoDB" id="10360481at2759"/>
<dbReference type="EMBL" id="JYDT01000955">
    <property type="protein sequence ID" value="KRY74764.1"/>
    <property type="molecule type" value="Genomic_DNA"/>
</dbReference>